<reference evidence="2 3" key="1">
    <citation type="submission" date="2019-02" db="EMBL/GenBank/DDBJ databases">
        <authorList>
            <person name="Khodamoradi S."/>
            <person name="Hahnke R.L."/>
            <person name="Kaempfer P."/>
            <person name="Schumann P."/>
            <person name="Rohde M."/>
            <person name="Steinert M."/>
            <person name="Luzhetskyy A."/>
            <person name="Wink J."/>
            <person name="Ruckert C."/>
        </authorList>
    </citation>
    <scope>NUCLEOTIDE SEQUENCE [LARGE SCALE GENOMIC DNA]</scope>
    <source>
        <strain evidence="2 3">M2</strain>
    </source>
</reference>
<organism evidence="2 3">
    <name type="scientific">Streptomonospora litoralis</name>
    <dbReference type="NCBI Taxonomy" id="2498135"/>
    <lineage>
        <taxon>Bacteria</taxon>
        <taxon>Bacillati</taxon>
        <taxon>Actinomycetota</taxon>
        <taxon>Actinomycetes</taxon>
        <taxon>Streptosporangiales</taxon>
        <taxon>Nocardiopsidaceae</taxon>
        <taxon>Streptomonospora</taxon>
    </lineage>
</organism>
<dbReference type="KEGG" id="strr:EKD16_24150"/>
<evidence type="ECO:0000313" key="3">
    <source>
        <dbReference type="Proteomes" id="UP000292235"/>
    </source>
</evidence>
<protein>
    <submittedName>
        <fullName evidence="2">Uncharacterized protein</fullName>
    </submittedName>
</protein>
<sequence precursor="true">MPRIHRSGRGARVAAGVCALQRSWTARPSARRWLVVAGLLSGAWFVGAAGAAAEESPDVSASGSAITGSAVVWENREGREPQQDAEDLGVTSGGSTADLGAVAGSTKGTPAATATESADGASAAAEGGASGVATDDGGGSTNDSDSSNFQDTVGEAAGEPIGSATSAVTGSSGGDAPEAGSQQRGSAASEGIGGTVAAVREVGRGAGHTVPISISAASASDAAAAVSEAAVTGSSPDGLPGLGMDGFGPAGMRGAVTLPAFDPPFDFGRSAGPSADAENAPPSGARSAPAETRTPSTTGAQVPVHAGTAAAFAEYDGPAAPGAAADTTGDDAAEPRSSGADRPDAAAVGSAVNTSQSGGGTCAGYIPAGTSTVPAAGSLQCPRPALADVPQDLGEQPTFSPD</sequence>
<dbReference type="EMBL" id="CP036455">
    <property type="protein sequence ID" value="QBI56575.1"/>
    <property type="molecule type" value="Genomic_DNA"/>
</dbReference>
<feature type="compositionally biased region" description="Low complexity" evidence="1">
    <location>
        <begin position="111"/>
        <end position="148"/>
    </location>
</feature>
<name>A0A4P6Q754_9ACTN</name>
<evidence type="ECO:0000313" key="2">
    <source>
        <dbReference type="EMBL" id="QBI56575.1"/>
    </source>
</evidence>
<dbReference type="AlphaFoldDB" id="A0A4P6Q754"/>
<evidence type="ECO:0000256" key="1">
    <source>
        <dbReference type="SAM" id="MobiDB-lite"/>
    </source>
</evidence>
<feature type="region of interest" description="Disordered" evidence="1">
    <location>
        <begin position="263"/>
        <end position="302"/>
    </location>
</feature>
<feature type="compositionally biased region" description="Low complexity" evidence="1">
    <location>
        <begin position="317"/>
        <end position="327"/>
    </location>
</feature>
<gene>
    <name evidence="2" type="ORF">EKD16_24150</name>
</gene>
<accession>A0A4P6Q754</accession>
<proteinExistence type="predicted"/>
<feature type="region of interest" description="Disordered" evidence="1">
    <location>
        <begin position="78"/>
        <end position="191"/>
    </location>
</feature>
<keyword evidence="3" id="KW-1185">Reference proteome</keyword>
<feature type="region of interest" description="Disordered" evidence="1">
    <location>
        <begin position="317"/>
        <end position="402"/>
    </location>
</feature>
<dbReference type="Proteomes" id="UP000292235">
    <property type="component" value="Chromosome"/>
</dbReference>